<reference evidence="1 3" key="1">
    <citation type="journal article" date="2008" name="Science">
        <title>The Physcomitrella genome reveals evolutionary insights into the conquest of land by plants.</title>
        <authorList>
            <person name="Rensing S."/>
            <person name="Lang D."/>
            <person name="Zimmer A."/>
            <person name="Terry A."/>
            <person name="Salamov A."/>
            <person name="Shapiro H."/>
            <person name="Nishiyama T."/>
            <person name="Perroud P.-F."/>
            <person name="Lindquist E."/>
            <person name="Kamisugi Y."/>
            <person name="Tanahashi T."/>
            <person name="Sakakibara K."/>
            <person name="Fujita T."/>
            <person name="Oishi K."/>
            <person name="Shin-I T."/>
            <person name="Kuroki Y."/>
            <person name="Toyoda A."/>
            <person name="Suzuki Y."/>
            <person name="Hashimoto A."/>
            <person name="Yamaguchi K."/>
            <person name="Sugano A."/>
            <person name="Kohara Y."/>
            <person name="Fujiyama A."/>
            <person name="Anterola A."/>
            <person name="Aoki S."/>
            <person name="Ashton N."/>
            <person name="Barbazuk W.B."/>
            <person name="Barker E."/>
            <person name="Bennetzen J."/>
            <person name="Bezanilla M."/>
            <person name="Blankenship R."/>
            <person name="Cho S.H."/>
            <person name="Dutcher S."/>
            <person name="Estelle M."/>
            <person name="Fawcett J.A."/>
            <person name="Gundlach H."/>
            <person name="Hanada K."/>
            <person name="Heyl A."/>
            <person name="Hicks K.A."/>
            <person name="Hugh J."/>
            <person name="Lohr M."/>
            <person name="Mayer K."/>
            <person name="Melkozernov A."/>
            <person name="Murata T."/>
            <person name="Nelson D."/>
            <person name="Pils B."/>
            <person name="Prigge M."/>
            <person name="Reiss B."/>
            <person name="Renner T."/>
            <person name="Rombauts S."/>
            <person name="Rushton P."/>
            <person name="Sanderfoot A."/>
            <person name="Schween G."/>
            <person name="Shiu S.-H."/>
            <person name="Stueber K."/>
            <person name="Theodoulou F.L."/>
            <person name="Tu H."/>
            <person name="Van de Peer Y."/>
            <person name="Verrier P.J."/>
            <person name="Waters E."/>
            <person name="Wood A."/>
            <person name="Yang L."/>
            <person name="Cove D."/>
            <person name="Cuming A."/>
            <person name="Hasebe M."/>
            <person name="Lucas S."/>
            <person name="Mishler D.B."/>
            <person name="Reski R."/>
            <person name="Grigoriev I."/>
            <person name="Quatrano R.S."/>
            <person name="Boore J.L."/>
        </authorList>
    </citation>
    <scope>NUCLEOTIDE SEQUENCE [LARGE SCALE GENOMIC DNA]</scope>
    <source>
        <strain evidence="2 3">cv. Gransden 2004</strain>
    </source>
</reference>
<dbReference type="EnsemblPlants" id="Pp3c9_4750V3.1">
    <property type="protein sequence ID" value="Pp3c9_4750V3.1"/>
    <property type="gene ID" value="Pp3c9_4750"/>
</dbReference>
<dbReference type="InParanoid" id="A0A2K1K212"/>
<protein>
    <submittedName>
        <fullName evidence="1 2">Uncharacterized protein</fullName>
    </submittedName>
</protein>
<dbReference type="Proteomes" id="UP000006727">
    <property type="component" value="Chromosome 9"/>
</dbReference>
<accession>A0A2K1K212</accession>
<dbReference type="AlphaFoldDB" id="A0A2K1K212"/>
<evidence type="ECO:0000313" key="1">
    <source>
        <dbReference type="EMBL" id="PNR47821.1"/>
    </source>
</evidence>
<gene>
    <name evidence="1" type="ORF">PHYPA_012294</name>
</gene>
<name>A0A2K1K212_PHYPA</name>
<proteinExistence type="predicted"/>
<sequence>MLTVAGTPEVLQVSSEAVLIYKSTRWKSSKLLLVQRMRSNSRLHLSLKVWLFLRCTASRLVCSD</sequence>
<dbReference type="Gramene" id="Pp3c9_4750V3.1">
    <property type="protein sequence ID" value="Pp3c9_4750V3.1"/>
    <property type="gene ID" value="Pp3c9_4750"/>
</dbReference>
<reference evidence="1 3" key="2">
    <citation type="journal article" date="2018" name="Plant J.">
        <title>The Physcomitrella patens chromosome-scale assembly reveals moss genome structure and evolution.</title>
        <authorList>
            <person name="Lang D."/>
            <person name="Ullrich K.K."/>
            <person name="Murat F."/>
            <person name="Fuchs J."/>
            <person name="Jenkins J."/>
            <person name="Haas F.B."/>
            <person name="Piednoel M."/>
            <person name="Gundlach H."/>
            <person name="Van Bel M."/>
            <person name="Meyberg R."/>
            <person name="Vives C."/>
            <person name="Morata J."/>
            <person name="Symeonidi A."/>
            <person name="Hiss M."/>
            <person name="Muchero W."/>
            <person name="Kamisugi Y."/>
            <person name="Saleh O."/>
            <person name="Blanc G."/>
            <person name="Decker E.L."/>
            <person name="van Gessel N."/>
            <person name="Grimwood J."/>
            <person name="Hayes R.D."/>
            <person name="Graham S.W."/>
            <person name="Gunter L.E."/>
            <person name="McDaniel S.F."/>
            <person name="Hoernstein S.N.W."/>
            <person name="Larsson A."/>
            <person name="Li F.W."/>
            <person name="Perroud P.F."/>
            <person name="Phillips J."/>
            <person name="Ranjan P."/>
            <person name="Rokshar D.S."/>
            <person name="Rothfels C.J."/>
            <person name="Schneider L."/>
            <person name="Shu S."/>
            <person name="Stevenson D.W."/>
            <person name="Thummler F."/>
            <person name="Tillich M."/>
            <person name="Villarreal Aguilar J.C."/>
            <person name="Widiez T."/>
            <person name="Wong G.K."/>
            <person name="Wymore A."/>
            <person name="Zhang Y."/>
            <person name="Zimmer A.D."/>
            <person name="Quatrano R.S."/>
            <person name="Mayer K.F.X."/>
            <person name="Goodstein D."/>
            <person name="Casacuberta J.M."/>
            <person name="Vandepoele K."/>
            <person name="Reski R."/>
            <person name="Cuming A.C."/>
            <person name="Tuskan G.A."/>
            <person name="Maumus F."/>
            <person name="Salse J."/>
            <person name="Schmutz J."/>
            <person name="Rensing S.A."/>
        </authorList>
    </citation>
    <scope>NUCLEOTIDE SEQUENCE [LARGE SCALE GENOMIC DNA]</scope>
    <source>
        <strain evidence="2 3">cv. Gransden 2004</strain>
    </source>
</reference>
<keyword evidence="3" id="KW-1185">Reference proteome</keyword>
<organism evidence="1">
    <name type="scientific">Physcomitrium patens</name>
    <name type="common">Spreading-leaved earth moss</name>
    <name type="synonym">Physcomitrella patens</name>
    <dbReference type="NCBI Taxonomy" id="3218"/>
    <lineage>
        <taxon>Eukaryota</taxon>
        <taxon>Viridiplantae</taxon>
        <taxon>Streptophyta</taxon>
        <taxon>Embryophyta</taxon>
        <taxon>Bryophyta</taxon>
        <taxon>Bryophytina</taxon>
        <taxon>Bryopsida</taxon>
        <taxon>Funariidae</taxon>
        <taxon>Funariales</taxon>
        <taxon>Funariaceae</taxon>
        <taxon>Physcomitrium</taxon>
    </lineage>
</organism>
<reference evidence="2" key="3">
    <citation type="submission" date="2020-12" db="UniProtKB">
        <authorList>
            <consortium name="EnsemblPlants"/>
        </authorList>
    </citation>
    <scope>IDENTIFICATION</scope>
</reference>
<evidence type="ECO:0000313" key="2">
    <source>
        <dbReference type="EnsemblPlants" id="Pp3c9_4750V3.1"/>
    </source>
</evidence>
<evidence type="ECO:0000313" key="3">
    <source>
        <dbReference type="Proteomes" id="UP000006727"/>
    </source>
</evidence>
<dbReference type="EMBL" id="ABEU02000009">
    <property type="protein sequence ID" value="PNR47821.1"/>
    <property type="molecule type" value="Genomic_DNA"/>
</dbReference>